<dbReference type="CDD" id="cd06170">
    <property type="entry name" value="LuxR_C_like"/>
    <property type="match status" value="1"/>
</dbReference>
<dbReference type="PROSITE" id="PS50043">
    <property type="entry name" value="HTH_LUXR_2"/>
    <property type="match status" value="1"/>
</dbReference>
<feature type="chain" id="PRO_5015972720" description="HTH luxR-type domain-containing protein" evidence="8">
    <location>
        <begin position="21"/>
        <end position="508"/>
    </location>
</feature>
<dbReference type="InterPro" id="IPR000792">
    <property type="entry name" value="Tscrpt_reg_LuxR_C"/>
</dbReference>
<feature type="repeat" description="TPR" evidence="6">
    <location>
        <begin position="166"/>
        <end position="199"/>
    </location>
</feature>
<feature type="transmembrane region" description="Helical" evidence="7">
    <location>
        <begin position="374"/>
        <end position="393"/>
    </location>
</feature>
<dbReference type="EMBL" id="QKSB01000005">
    <property type="protein sequence ID" value="PZE17154.1"/>
    <property type="molecule type" value="Genomic_DNA"/>
</dbReference>
<dbReference type="GO" id="GO:0003677">
    <property type="term" value="F:DNA binding"/>
    <property type="evidence" value="ECO:0007669"/>
    <property type="project" value="InterPro"/>
</dbReference>
<comment type="similarity">
    <text evidence="5">Belongs to the Rap family.</text>
</comment>
<evidence type="ECO:0000256" key="3">
    <source>
        <dbReference type="ARBA" id="ARBA00022737"/>
    </source>
</evidence>
<keyword evidence="3" id="KW-0677">Repeat</keyword>
<dbReference type="InterPro" id="IPR019734">
    <property type="entry name" value="TPR_rpt"/>
</dbReference>
<gene>
    <name evidence="10" type="ORF">DNU06_10455</name>
</gene>
<dbReference type="SUPFAM" id="SSF48452">
    <property type="entry name" value="TPR-like"/>
    <property type="match status" value="2"/>
</dbReference>
<dbReference type="PROSITE" id="PS00622">
    <property type="entry name" value="HTH_LUXR_1"/>
    <property type="match status" value="1"/>
</dbReference>
<accession>A0A2W1N0B0</accession>
<dbReference type="SMART" id="SM00421">
    <property type="entry name" value="HTH_LUXR"/>
    <property type="match status" value="1"/>
</dbReference>
<dbReference type="OrthoDB" id="9807565at2"/>
<dbReference type="Proteomes" id="UP000249248">
    <property type="component" value="Unassembled WGS sequence"/>
</dbReference>
<dbReference type="AlphaFoldDB" id="A0A2W1N0B0"/>
<keyword evidence="2" id="KW-0963">Cytoplasm</keyword>
<dbReference type="Pfam" id="PF00196">
    <property type="entry name" value="GerE"/>
    <property type="match status" value="1"/>
</dbReference>
<proteinExistence type="inferred from homology"/>
<dbReference type="InterPro" id="IPR016032">
    <property type="entry name" value="Sig_transdc_resp-reg_C-effctor"/>
</dbReference>
<sequence>MMHKCILTLYLLFFCILLQAQPLSSAKAKDSLFKITQSETTLDSVKIDTYYRLAQIFVHQNPDTTFWFVEKAMQLSEKIDHVDGMGQAYGWMGYLNAELGNIPEAIKFNLKSLDIAQRINNKESYPVILNNLGMLHQELLNHDQAIKYFNECVLLNIALDKQKSLATNYNNLGSAYRYKKVYEKSLDYYNKALVIRNEIGDQTGISFCYSNMGTVYEEMGNTDKALELYNKSITIRRKEKVNKGLAISLFKAANIYSANGNLKRAKTMATEAHEIALKHGYSHEISKSAQALYLIYKTEKKPGLALKYHEIYSELHDSLNSIDNQKAVLQSKYQFDYNQKVMIDSLENVNILIENELLNEENALIASRNSVQRLWLVVAILGILILLSILYIFRKNNLAKMDSLREEIRFRLNETMALKNEIEDLNTASSENNKGLNIVLQDKLSNREQEILELLATGMSNKEIGENLFLSVNTVKTHILSLYNKLDVKNRTQAAIKGSLLKSQEIQN</sequence>
<dbReference type="RefSeq" id="WP_111063278.1">
    <property type="nucleotide sequence ID" value="NZ_JBHUCU010000008.1"/>
</dbReference>
<reference evidence="10 11" key="1">
    <citation type="submission" date="2018-06" db="EMBL/GenBank/DDBJ databases">
        <title>The draft genome sequence of Crocinitomix sp. SM1701.</title>
        <authorList>
            <person name="Zhang X."/>
        </authorList>
    </citation>
    <scope>NUCLEOTIDE SEQUENCE [LARGE SCALE GENOMIC DNA]</scope>
    <source>
        <strain evidence="10 11">SM1701</strain>
    </source>
</reference>
<evidence type="ECO:0000313" key="10">
    <source>
        <dbReference type="EMBL" id="PZE17154.1"/>
    </source>
</evidence>
<evidence type="ECO:0000256" key="7">
    <source>
        <dbReference type="SAM" id="Phobius"/>
    </source>
</evidence>
<comment type="caution">
    <text evidence="10">The sequence shown here is derived from an EMBL/GenBank/DDBJ whole genome shotgun (WGS) entry which is preliminary data.</text>
</comment>
<feature type="signal peptide" evidence="8">
    <location>
        <begin position="1"/>
        <end position="20"/>
    </location>
</feature>
<feature type="repeat" description="TPR" evidence="6">
    <location>
        <begin position="206"/>
        <end position="239"/>
    </location>
</feature>
<keyword evidence="8" id="KW-0732">Signal</keyword>
<evidence type="ECO:0000313" key="11">
    <source>
        <dbReference type="Proteomes" id="UP000249248"/>
    </source>
</evidence>
<organism evidence="10 11">
    <name type="scientific">Putridiphycobacter roseus</name>
    <dbReference type="NCBI Taxonomy" id="2219161"/>
    <lineage>
        <taxon>Bacteria</taxon>
        <taxon>Pseudomonadati</taxon>
        <taxon>Bacteroidota</taxon>
        <taxon>Flavobacteriia</taxon>
        <taxon>Flavobacteriales</taxon>
        <taxon>Crocinitomicaceae</taxon>
        <taxon>Putridiphycobacter</taxon>
    </lineage>
</organism>
<name>A0A2W1N0B0_9FLAO</name>
<comment type="subcellular location">
    <subcellularLocation>
        <location evidence="1">Cytoplasm</location>
    </subcellularLocation>
</comment>
<dbReference type="GO" id="GO:0005737">
    <property type="term" value="C:cytoplasm"/>
    <property type="evidence" value="ECO:0007669"/>
    <property type="project" value="UniProtKB-SubCell"/>
</dbReference>
<keyword evidence="7" id="KW-0812">Transmembrane</keyword>
<dbReference type="Gene3D" id="1.10.10.10">
    <property type="entry name" value="Winged helix-like DNA-binding domain superfamily/Winged helix DNA-binding domain"/>
    <property type="match status" value="1"/>
</dbReference>
<keyword evidence="7" id="KW-0472">Membrane</keyword>
<evidence type="ECO:0000256" key="1">
    <source>
        <dbReference type="ARBA" id="ARBA00004496"/>
    </source>
</evidence>
<protein>
    <recommendedName>
        <fullName evidence="9">HTH luxR-type domain-containing protein</fullName>
    </recommendedName>
</protein>
<dbReference type="GO" id="GO:0006355">
    <property type="term" value="P:regulation of DNA-templated transcription"/>
    <property type="evidence" value="ECO:0007669"/>
    <property type="project" value="InterPro"/>
</dbReference>
<dbReference type="InterPro" id="IPR036388">
    <property type="entry name" value="WH-like_DNA-bd_sf"/>
</dbReference>
<dbReference type="PANTHER" id="PTHR46630">
    <property type="entry name" value="TETRATRICOPEPTIDE REPEAT PROTEIN 29"/>
    <property type="match status" value="1"/>
</dbReference>
<dbReference type="InterPro" id="IPR011990">
    <property type="entry name" value="TPR-like_helical_dom_sf"/>
</dbReference>
<evidence type="ECO:0000256" key="8">
    <source>
        <dbReference type="SAM" id="SignalP"/>
    </source>
</evidence>
<dbReference type="SMART" id="SM00028">
    <property type="entry name" value="TPR"/>
    <property type="match status" value="5"/>
</dbReference>
<dbReference type="PROSITE" id="PS50005">
    <property type="entry name" value="TPR"/>
    <property type="match status" value="2"/>
</dbReference>
<dbReference type="PANTHER" id="PTHR46630:SF1">
    <property type="entry name" value="TETRATRICOPEPTIDE REPEAT PROTEIN 29"/>
    <property type="match status" value="1"/>
</dbReference>
<keyword evidence="4 6" id="KW-0802">TPR repeat</keyword>
<evidence type="ECO:0000256" key="2">
    <source>
        <dbReference type="ARBA" id="ARBA00022490"/>
    </source>
</evidence>
<dbReference type="InterPro" id="IPR051476">
    <property type="entry name" value="Bac_ResReg_Asp_Phosphatase"/>
</dbReference>
<dbReference type="Gene3D" id="1.25.40.10">
    <property type="entry name" value="Tetratricopeptide repeat domain"/>
    <property type="match status" value="1"/>
</dbReference>
<keyword evidence="11" id="KW-1185">Reference proteome</keyword>
<evidence type="ECO:0000256" key="4">
    <source>
        <dbReference type="ARBA" id="ARBA00022803"/>
    </source>
</evidence>
<keyword evidence="7" id="KW-1133">Transmembrane helix</keyword>
<feature type="domain" description="HTH luxR-type" evidence="9">
    <location>
        <begin position="437"/>
        <end position="502"/>
    </location>
</feature>
<evidence type="ECO:0000259" key="9">
    <source>
        <dbReference type="PROSITE" id="PS50043"/>
    </source>
</evidence>
<evidence type="ECO:0000256" key="5">
    <source>
        <dbReference type="ARBA" id="ARBA00038253"/>
    </source>
</evidence>
<dbReference type="Pfam" id="PF13424">
    <property type="entry name" value="TPR_12"/>
    <property type="match status" value="2"/>
</dbReference>
<evidence type="ECO:0000256" key="6">
    <source>
        <dbReference type="PROSITE-ProRule" id="PRU00339"/>
    </source>
</evidence>
<dbReference type="PRINTS" id="PR00038">
    <property type="entry name" value="HTHLUXR"/>
</dbReference>
<dbReference type="SUPFAM" id="SSF46894">
    <property type="entry name" value="C-terminal effector domain of the bipartite response regulators"/>
    <property type="match status" value="1"/>
</dbReference>